<evidence type="ECO:0000256" key="2">
    <source>
        <dbReference type="SAM" id="SignalP"/>
    </source>
</evidence>
<feature type="signal peptide" evidence="2">
    <location>
        <begin position="1"/>
        <end position="30"/>
    </location>
</feature>
<dbReference type="SUPFAM" id="SSF103088">
    <property type="entry name" value="OmpA-like"/>
    <property type="match status" value="1"/>
</dbReference>
<gene>
    <name evidence="4" type="ORF">HLH21_06220</name>
</gene>
<keyword evidence="1" id="KW-0472">Membrane</keyword>
<dbReference type="SUPFAM" id="SSF56925">
    <property type="entry name" value="OMPA-like"/>
    <property type="match status" value="1"/>
</dbReference>
<feature type="chain" id="PRO_5031388725" evidence="2">
    <location>
        <begin position="31"/>
        <end position="376"/>
    </location>
</feature>
<dbReference type="Gene3D" id="2.40.160.20">
    <property type="match status" value="1"/>
</dbReference>
<dbReference type="Proteomes" id="UP000561066">
    <property type="component" value="Unassembled WGS sequence"/>
</dbReference>
<dbReference type="CDD" id="cd07185">
    <property type="entry name" value="OmpA_C-like"/>
    <property type="match status" value="1"/>
</dbReference>
<dbReference type="InterPro" id="IPR036737">
    <property type="entry name" value="OmpA-like_sf"/>
</dbReference>
<dbReference type="Pfam" id="PF00691">
    <property type="entry name" value="OmpA"/>
    <property type="match status" value="1"/>
</dbReference>
<dbReference type="EMBL" id="JABEQH010000007">
    <property type="protein sequence ID" value="MBB2175526.1"/>
    <property type="molecule type" value="Genomic_DNA"/>
</dbReference>
<comment type="caution">
    <text evidence="4">The sequence shown here is derived from an EMBL/GenBank/DDBJ whole genome shotgun (WGS) entry which is preliminary data.</text>
</comment>
<dbReference type="PANTHER" id="PTHR30329">
    <property type="entry name" value="STATOR ELEMENT OF FLAGELLAR MOTOR COMPLEX"/>
    <property type="match status" value="1"/>
</dbReference>
<dbReference type="RefSeq" id="WP_182942413.1">
    <property type="nucleotide sequence ID" value="NZ_JABEQH010000007.1"/>
</dbReference>
<dbReference type="GO" id="GO:0016020">
    <property type="term" value="C:membrane"/>
    <property type="evidence" value="ECO:0007669"/>
    <property type="project" value="UniProtKB-UniRule"/>
</dbReference>
<dbReference type="InterPro" id="IPR006665">
    <property type="entry name" value="OmpA-like"/>
</dbReference>
<evidence type="ECO:0000313" key="4">
    <source>
        <dbReference type="EMBL" id="MBB2175526.1"/>
    </source>
</evidence>
<evidence type="ECO:0000313" key="5">
    <source>
        <dbReference type="Proteomes" id="UP000561066"/>
    </source>
</evidence>
<evidence type="ECO:0000259" key="3">
    <source>
        <dbReference type="PROSITE" id="PS51123"/>
    </source>
</evidence>
<accession>A0A7W4P2U5</accession>
<organism evidence="4 5">
    <name type="scientific">Gluconacetobacter johannae</name>
    <dbReference type="NCBI Taxonomy" id="112140"/>
    <lineage>
        <taxon>Bacteria</taxon>
        <taxon>Pseudomonadati</taxon>
        <taxon>Pseudomonadota</taxon>
        <taxon>Alphaproteobacteria</taxon>
        <taxon>Acetobacterales</taxon>
        <taxon>Acetobacteraceae</taxon>
        <taxon>Gluconacetobacter</taxon>
    </lineage>
</organism>
<reference evidence="4 5" key="1">
    <citation type="submission" date="2020-04" db="EMBL/GenBank/DDBJ databases">
        <title>Description of novel Gluconacetobacter.</title>
        <authorList>
            <person name="Sombolestani A."/>
        </authorList>
    </citation>
    <scope>NUCLEOTIDE SEQUENCE [LARGE SCALE GENOMIC DNA]</scope>
    <source>
        <strain evidence="4 5">LMG 21312</strain>
    </source>
</reference>
<feature type="domain" description="OmpA-like" evidence="3">
    <location>
        <begin position="256"/>
        <end position="376"/>
    </location>
</feature>
<evidence type="ECO:0000256" key="1">
    <source>
        <dbReference type="PROSITE-ProRule" id="PRU00473"/>
    </source>
</evidence>
<keyword evidence="2" id="KW-0732">Signal</keyword>
<name>A0A7W4P2U5_9PROT</name>
<protein>
    <submittedName>
        <fullName evidence="4">OmpA family protein</fullName>
    </submittedName>
</protein>
<keyword evidence="5" id="KW-1185">Reference proteome</keyword>
<dbReference type="AlphaFoldDB" id="A0A7W4P2U5"/>
<dbReference type="Gene3D" id="3.30.1330.60">
    <property type="entry name" value="OmpA-like domain"/>
    <property type="match status" value="1"/>
</dbReference>
<sequence>MKLRHGLLTGSILAAMAALGPVLSVAPASAQPVQGLYVAGEGGASFNQDQRVRSSPNFPDGRDSYHTGATGIGSVGWGLGNGFRVEVEGDYRNNGLKSFGSSGEGHGRQQTYGVMANALFDLDIGKSWLYPYFGAGIGYAWQAMNAGVTAPGFSQQIGGTFGNFAYQGMFGLAFPVPWVVGLSATAEYRFWTMLGPQSHGARSVGTVGGYDSVKEFGVATGNRSTMTDFNHSLMLGLRYEFNPAPPPPPPAPEPAAPAPTQSRTYLVFFDWDKAVLTDRARAIVATAAQASTHTGTTRIEVDGYTDNSAAHPGPRGARYNMALSLRRAQAVQAELVRDGVPGTAIDIHGFGETHPLVPTAPNTREPQNRRVEIILH</sequence>
<proteinExistence type="predicted"/>
<dbReference type="InterPro" id="IPR050330">
    <property type="entry name" value="Bact_OuterMem_StrucFunc"/>
</dbReference>
<dbReference type="PROSITE" id="PS51123">
    <property type="entry name" value="OMPA_2"/>
    <property type="match status" value="1"/>
</dbReference>
<dbReference type="InterPro" id="IPR011250">
    <property type="entry name" value="OMP/PagP_B-barrel"/>
</dbReference>
<dbReference type="PANTHER" id="PTHR30329:SF21">
    <property type="entry name" value="LIPOPROTEIN YIAD-RELATED"/>
    <property type="match status" value="1"/>
</dbReference>